<dbReference type="GO" id="GO:0008474">
    <property type="term" value="F:palmitoyl-(protein) hydrolase activity"/>
    <property type="evidence" value="ECO:0007669"/>
    <property type="project" value="UniProtKB-EC"/>
</dbReference>
<evidence type="ECO:0000256" key="2">
    <source>
        <dbReference type="ARBA" id="ARBA00012423"/>
    </source>
</evidence>
<dbReference type="GO" id="GO:0005737">
    <property type="term" value="C:cytoplasm"/>
    <property type="evidence" value="ECO:0007669"/>
    <property type="project" value="TreeGrafter"/>
</dbReference>
<dbReference type="GO" id="GO:0052689">
    <property type="term" value="F:carboxylic ester hydrolase activity"/>
    <property type="evidence" value="ECO:0007669"/>
    <property type="project" value="TreeGrafter"/>
</dbReference>
<keyword evidence="5" id="KW-1185">Reference proteome</keyword>
<dbReference type="AlphaFoldDB" id="A0AAJ7J2G5"/>
<accession>A0AAJ7J2G5</accession>
<proteinExistence type="inferred from homology"/>
<dbReference type="PANTHER" id="PTHR10655">
    <property type="entry name" value="LYSOPHOSPHOLIPASE-RELATED"/>
    <property type="match status" value="1"/>
</dbReference>
<dbReference type="GeneID" id="108626747"/>
<organism evidence="5 6">
    <name type="scientific">Ceratina calcarata</name>
    <dbReference type="NCBI Taxonomy" id="156304"/>
    <lineage>
        <taxon>Eukaryota</taxon>
        <taxon>Metazoa</taxon>
        <taxon>Ecdysozoa</taxon>
        <taxon>Arthropoda</taxon>
        <taxon>Hexapoda</taxon>
        <taxon>Insecta</taxon>
        <taxon>Pterygota</taxon>
        <taxon>Neoptera</taxon>
        <taxon>Endopterygota</taxon>
        <taxon>Hymenoptera</taxon>
        <taxon>Apocrita</taxon>
        <taxon>Aculeata</taxon>
        <taxon>Apoidea</taxon>
        <taxon>Anthophila</taxon>
        <taxon>Apidae</taxon>
        <taxon>Ceratina</taxon>
        <taxon>Zadontomerus</taxon>
    </lineage>
</organism>
<dbReference type="InterPro" id="IPR003140">
    <property type="entry name" value="PLipase/COase/thioEstase"/>
</dbReference>
<evidence type="ECO:0000259" key="4">
    <source>
        <dbReference type="Pfam" id="PF02230"/>
    </source>
</evidence>
<evidence type="ECO:0000313" key="5">
    <source>
        <dbReference type="Proteomes" id="UP000694925"/>
    </source>
</evidence>
<gene>
    <name evidence="6" type="primary">LOC108626747</name>
</gene>
<dbReference type="Proteomes" id="UP000694925">
    <property type="component" value="Unplaced"/>
</dbReference>
<reference evidence="6" key="1">
    <citation type="submission" date="2025-08" db="UniProtKB">
        <authorList>
            <consortium name="RefSeq"/>
        </authorList>
    </citation>
    <scope>IDENTIFICATION</scope>
    <source>
        <tissue evidence="6">Whole body</tissue>
    </source>
</reference>
<dbReference type="KEGG" id="ccal:108626747"/>
<name>A0AAJ7J2G5_9HYME</name>
<dbReference type="RefSeq" id="XP_017883084.1">
    <property type="nucleotide sequence ID" value="XM_018027595.2"/>
</dbReference>
<evidence type="ECO:0000256" key="1">
    <source>
        <dbReference type="ARBA" id="ARBA00006499"/>
    </source>
</evidence>
<comment type="similarity">
    <text evidence="1">Belongs to the AB hydrolase superfamily. AB hydrolase 2 family.</text>
</comment>
<dbReference type="Pfam" id="PF02230">
    <property type="entry name" value="Abhydrolase_2"/>
    <property type="match status" value="1"/>
</dbReference>
<keyword evidence="3" id="KW-0378">Hydrolase</keyword>
<dbReference type="SUPFAM" id="SSF53474">
    <property type="entry name" value="alpha/beta-Hydrolases"/>
    <property type="match status" value="1"/>
</dbReference>
<evidence type="ECO:0000256" key="3">
    <source>
        <dbReference type="ARBA" id="ARBA00022801"/>
    </source>
</evidence>
<feature type="domain" description="Phospholipase/carboxylesterase/thioesterase" evidence="4">
    <location>
        <begin position="8"/>
        <end position="222"/>
    </location>
</feature>
<dbReference type="Gene3D" id="3.40.50.1820">
    <property type="entry name" value="alpha/beta hydrolase"/>
    <property type="match status" value="1"/>
</dbReference>
<sequence>MAKLPKVDIVNATGTHTASLFFFHGSGSTGSDIKKWIDSLNREELRFPHTKIIYPTAPYQPYTLNNGMPSHVWFDRKGLSREVPEDIESIDPMCKTIVELIDNETSKGIPDNRIVVAGFSMGGALSMYLSYRFRLTLGGCCAMSSFLNKNTLVYQSLKENQGRRVPPLLQFHGTSDTLVPFQWGEDSSNDVKDLGVNVEFIPLPNVDHELSRAGIETFKKWLLNILPE</sequence>
<evidence type="ECO:0000313" key="6">
    <source>
        <dbReference type="RefSeq" id="XP_017883084.1"/>
    </source>
</evidence>
<dbReference type="EC" id="3.1.2.22" evidence="2"/>
<protein>
    <recommendedName>
        <fullName evidence="2">palmitoyl-protein hydrolase</fullName>
        <ecNumber evidence="2">3.1.2.22</ecNumber>
    </recommendedName>
</protein>
<dbReference type="InterPro" id="IPR050565">
    <property type="entry name" value="LYPA1-2/EST-like"/>
</dbReference>
<dbReference type="InterPro" id="IPR029058">
    <property type="entry name" value="AB_hydrolase_fold"/>
</dbReference>
<dbReference type="PANTHER" id="PTHR10655:SF17">
    <property type="entry name" value="LYSOPHOSPHOLIPASE-LIKE PROTEIN 1"/>
    <property type="match status" value="1"/>
</dbReference>